<comment type="similarity">
    <text evidence="1 7">Belongs to the UPF0758 family.</text>
</comment>
<dbReference type="NCBIfam" id="TIGR00608">
    <property type="entry name" value="radc"/>
    <property type="match status" value="1"/>
</dbReference>
<evidence type="ECO:0000256" key="3">
    <source>
        <dbReference type="ARBA" id="ARBA00022723"/>
    </source>
</evidence>
<name>A0A9D1GM57_9FIRM</name>
<dbReference type="Gene3D" id="3.40.140.10">
    <property type="entry name" value="Cytidine Deaminase, domain 2"/>
    <property type="match status" value="1"/>
</dbReference>
<dbReference type="EMBL" id="DVKS01000187">
    <property type="protein sequence ID" value="HIT42649.1"/>
    <property type="molecule type" value="Genomic_DNA"/>
</dbReference>
<keyword evidence="5" id="KW-0862">Zinc</keyword>
<dbReference type="PROSITE" id="PS50249">
    <property type="entry name" value="MPN"/>
    <property type="match status" value="1"/>
</dbReference>
<dbReference type="Pfam" id="PF04002">
    <property type="entry name" value="RadC"/>
    <property type="match status" value="1"/>
</dbReference>
<evidence type="ECO:0000259" key="8">
    <source>
        <dbReference type="PROSITE" id="PS50249"/>
    </source>
</evidence>
<dbReference type="InterPro" id="IPR001405">
    <property type="entry name" value="UPF0758"/>
</dbReference>
<reference evidence="9" key="1">
    <citation type="submission" date="2020-10" db="EMBL/GenBank/DDBJ databases">
        <authorList>
            <person name="Gilroy R."/>
        </authorList>
    </citation>
    <scope>NUCLEOTIDE SEQUENCE</scope>
    <source>
        <strain evidence="9">CHK123-3438</strain>
    </source>
</reference>
<sequence>MKNDTKRKKMKDFPAQERPYERCLAMGPEHLTDAELLAVIIRTGSREETSLELAQKILALNYPNGGILGLLHLSLPEFMKIKGIGRVKAIQLLCIGELSRRIWKQGAKAASPDFRDPQDVAVYCMEDMRHLEQEQVRAMFFDTKQKLIRDVTLAKGTVNASVISPREIFIEGLRCGAVSLILVHNHPSGDPSPSREDELLTRRVEEAGKIIGISLLDHVIIGDTTYISLRERGIL</sequence>
<dbReference type="InterPro" id="IPR046778">
    <property type="entry name" value="UPF0758_N"/>
</dbReference>
<keyword evidence="2" id="KW-0645">Protease</keyword>
<dbReference type="Pfam" id="PF20582">
    <property type="entry name" value="UPF0758_N"/>
    <property type="match status" value="1"/>
</dbReference>
<keyword evidence="6" id="KW-0482">Metalloprotease</keyword>
<dbReference type="InterPro" id="IPR037518">
    <property type="entry name" value="MPN"/>
</dbReference>
<protein>
    <submittedName>
        <fullName evidence="9">DNA repair protein RadC</fullName>
    </submittedName>
</protein>
<dbReference type="PANTHER" id="PTHR30471:SF3">
    <property type="entry name" value="UPF0758 PROTEIN YEES-RELATED"/>
    <property type="match status" value="1"/>
</dbReference>
<dbReference type="InterPro" id="IPR025657">
    <property type="entry name" value="RadC_JAB"/>
</dbReference>
<dbReference type="AlphaFoldDB" id="A0A9D1GM57"/>
<comment type="caution">
    <text evidence="9">The sequence shown here is derived from an EMBL/GenBank/DDBJ whole genome shotgun (WGS) entry which is preliminary data.</text>
</comment>
<reference evidence="9" key="2">
    <citation type="journal article" date="2021" name="PeerJ">
        <title>Extensive microbial diversity within the chicken gut microbiome revealed by metagenomics and culture.</title>
        <authorList>
            <person name="Gilroy R."/>
            <person name="Ravi A."/>
            <person name="Getino M."/>
            <person name="Pursley I."/>
            <person name="Horton D.L."/>
            <person name="Alikhan N.F."/>
            <person name="Baker D."/>
            <person name="Gharbi K."/>
            <person name="Hall N."/>
            <person name="Watson M."/>
            <person name="Adriaenssens E.M."/>
            <person name="Foster-Nyarko E."/>
            <person name="Jarju S."/>
            <person name="Secka A."/>
            <person name="Antonio M."/>
            <person name="Oren A."/>
            <person name="Chaudhuri R.R."/>
            <person name="La Ragione R."/>
            <person name="Hildebrand F."/>
            <person name="Pallen M.J."/>
        </authorList>
    </citation>
    <scope>NUCLEOTIDE SEQUENCE</scope>
    <source>
        <strain evidence="9">CHK123-3438</strain>
    </source>
</reference>
<dbReference type="GO" id="GO:0046872">
    <property type="term" value="F:metal ion binding"/>
    <property type="evidence" value="ECO:0007669"/>
    <property type="project" value="UniProtKB-KW"/>
</dbReference>
<proteinExistence type="inferred from homology"/>
<dbReference type="NCBIfam" id="NF000642">
    <property type="entry name" value="PRK00024.1"/>
    <property type="match status" value="1"/>
</dbReference>
<evidence type="ECO:0000256" key="4">
    <source>
        <dbReference type="ARBA" id="ARBA00022801"/>
    </source>
</evidence>
<dbReference type="PANTHER" id="PTHR30471">
    <property type="entry name" value="DNA REPAIR PROTEIN RADC"/>
    <property type="match status" value="1"/>
</dbReference>
<dbReference type="InterPro" id="IPR020891">
    <property type="entry name" value="UPF0758_CS"/>
</dbReference>
<gene>
    <name evidence="9" type="primary">radC</name>
    <name evidence="9" type="ORF">IAB60_11255</name>
</gene>
<accession>A0A9D1GM57</accession>
<keyword evidence="3" id="KW-0479">Metal-binding</keyword>
<dbReference type="PROSITE" id="PS01302">
    <property type="entry name" value="UPF0758"/>
    <property type="match status" value="1"/>
</dbReference>
<organism evidence="9 10">
    <name type="scientific">Candidatus Caccovicinus merdipullorum</name>
    <dbReference type="NCBI Taxonomy" id="2840724"/>
    <lineage>
        <taxon>Bacteria</taxon>
        <taxon>Bacillati</taxon>
        <taxon>Bacillota</taxon>
        <taxon>Clostridia</taxon>
        <taxon>Eubacteriales</taxon>
        <taxon>Candidatus Caccovicinus</taxon>
    </lineage>
</organism>
<dbReference type="GO" id="GO:0008237">
    <property type="term" value="F:metallopeptidase activity"/>
    <property type="evidence" value="ECO:0007669"/>
    <property type="project" value="UniProtKB-KW"/>
</dbReference>
<evidence type="ECO:0000256" key="5">
    <source>
        <dbReference type="ARBA" id="ARBA00022833"/>
    </source>
</evidence>
<evidence type="ECO:0000256" key="7">
    <source>
        <dbReference type="RuleBase" id="RU003797"/>
    </source>
</evidence>
<evidence type="ECO:0000256" key="6">
    <source>
        <dbReference type="ARBA" id="ARBA00023049"/>
    </source>
</evidence>
<evidence type="ECO:0000256" key="1">
    <source>
        <dbReference type="ARBA" id="ARBA00010243"/>
    </source>
</evidence>
<evidence type="ECO:0000313" key="10">
    <source>
        <dbReference type="Proteomes" id="UP000886860"/>
    </source>
</evidence>
<dbReference type="Proteomes" id="UP000886860">
    <property type="component" value="Unassembled WGS sequence"/>
</dbReference>
<dbReference type="CDD" id="cd08071">
    <property type="entry name" value="MPN_DUF2466"/>
    <property type="match status" value="1"/>
</dbReference>
<evidence type="ECO:0000313" key="9">
    <source>
        <dbReference type="EMBL" id="HIT42649.1"/>
    </source>
</evidence>
<dbReference type="GO" id="GO:0006508">
    <property type="term" value="P:proteolysis"/>
    <property type="evidence" value="ECO:0007669"/>
    <property type="project" value="UniProtKB-KW"/>
</dbReference>
<keyword evidence="4" id="KW-0378">Hydrolase</keyword>
<feature type="domain" description="MPN" evidence="8">
    <location>
        <begin position="113"/>
        <end position="235"/>
    </location>
</feature>
<evidence type="ECO:0000256" key="2">
    <source>
        <dbReference type="ARBA" id="ARBA00022670"/>
    </source>
</evidence>